<organism evidence="2">
    <name type="scientific">Tanacetum cinerariifolium</name>
    <name type="common">Dalmatian daisy</name>
    <name type="synonym">Chrysanthemum cinerariifolium</name>
    <dbReference type="NCBI Taxonomy" id="118510"/>
    <lineage>
        <taxon>Eukaryota</taxon>
        <taxon>Viridiplantae</taxon>
        <taxon>Streptophyta</taxon>
        <taxon>Embryophyta</taxon>
        <taxon>Tracheophyta</taxon>
        <taxon>Spermatophyta</taxon>
        <taxon>Magnoliopsida</taxon>
        <taxon>eudicotyledons</taxon>
        <taxon>Gunneridae</taxon>
        <taxon>Pentapetalae</taxon>
        <taxon>asterids</taxon>
        <taxon>campanulids</taxon>
        <taxon>Asterales</taxon>
        <taxon>Asteraceae</taxon>
        <taxon>Asteroideae</taxon>
        <taxon>Anthemideae</taxon>
        <taxon>Anthemidinae</taxon>
        <taxon>Tanacetum</taxon>
    </lineage>
</organism>
<comment type="caution">
    <text evidence="2">The sequence shown here is derived from an EMBL/GenBank/DDBJ whole genome shotgun (WGS) entry which is preliminary data.</text>
</comment>
<reference evidence="2" key="1">
    <citation type="journal article" date="2019" name="Sci. Rep.">
        <title>Draft genome of Tanacetum cinerariifolium, the natural source of mosquito coil.</title>
        <authorList>
            <person name="Yamashiro T."/>
            <person name="Shiraishi A."/>
            <person name="Satake H."/>
            <person name="Nakayama K."/>
        </authorList>
    </citation>
    <scope>NUCLEOTIDE SEQUENCE</scope>
</reference>
<sequence>GGLLPALRAAGALRRARPHRRRAHVYAQHHRADTGPPARRKAASRGAGHHAAPGARARNFLPGI</sequence>
<proteinExistence type="predicted"/>
<feature type="compositionally biased region" description="Low complexity" evidence="1">
    <location>
        <begin position="44"/>
        <end position="58"/>
    </location>
</feature>
<evidence type="ECO:0000256" key="1">
    <source>
        <dbReference type="SAM" id="MobiDB-lite"/>
    </source>
</evidence>
<dbReference type="AlphaFoldDB" id="A0A699XG09"/>
<feature type="non-terminal residue" evidence="2">
    <location>
        <position position="1"/>
    </location>
</feature>
<gene>
    <name evidence="2" type="ORF">Tci_930834</name>
</gene>
<feature type="compositionally biased region" description="Basic residues" evidence="1">
    <location>
        <begin position="14"/>
        <end position="29"/>
    </location>
</feature>
<evidence type="ECO:0000313" key="2">
    <source>
        <dbReference type="EMBL" id="GFD58865.1"/>
    </source>
</evidence>
<accession>A0A699XG09</accession>
<feature type="region of interest" description="Disordered" evidence="1">
    <location>
        <begin position="12"/>
        <end position="64"/>
    </location>
</feature>
<name>A0A699XG09_TANCI</name>
<dbReference type="EMBL" id="BKCJ011858506">
    <property type="protein sequence ID" value="GFD58865.1"/>
    <property type="molecule type" value="Genomic_DNA"/>
</dbReference>
<protein>
    <submittedName>
        <fullName evidence="2">Uncharacterized protein</fullName>
    </submittedName>
</protein>